<sequence length="303" mass="34340">MPVKLSVIVRTYDRPALLKRALTGILQQTHPVDELILVNNGGRPPSPTAWEDPLQAKKGALPLITVIDVPEPLPLGAAANLGLRSATGNWIAFHDDDDRWPDTYVAETLEALSRLEPQVALLAAPVEQVLEEPLGFSEFQETFRFRLRPDLLPGSLPLAQILSHNLLPPIALWYRRQALLDLGGYAEDVPVLEDWVANRALLLKHPGWLRSGTPVEYRVRSAKSLDDTQPERRNTVTTRLNQHLQTRQVLLDRWLRDELHSGKFGPALYTLLLENQAQSMREAFDQTLIQRVLRKIRRKVLRT</sequence>
<evidence type="ECO:0000259" key="1">
    <source>
        <dbReference type="Pfam" id="PF00535"/>
    </source>
</evidence>
<comment type="caution">
    <text evidence="2">The sequence shown here is derived from an EMBL/GenBank/DDBJ whole genome shotgun (WGS) entry which is preliminary data.</text>
</comment>
<dbReference type="Gene3D" id="3.90.550.10">
    <property type="entry name" value="Spore Coat Polysaccharide Biosynthesis Protein SpsA, Chain A"/>
    <property type="match status" value="1"/>
</dbReference>
<dbReference type="InterPro" id="IPR050834">
    <property type="entry name" value="Glycosyltransf_2"/>
</dbReference>
<feature type="domain" description="Glycosyltransferase 2-like" evidence="1">
    <location>
        <begin position="6"/>
        <end position="131"/>
    </location>
</feature>
<dbReference type="AlphaFoldDB" id="A0A1C2HZH0"/>
<reference evidence="2 3" key="1">
    <citation type="journal article" date="2016" name="Int. J. Mol. Sci.">
        <title>Comparative genomics of the extreme acidophile Acidithiobacillus thiooxidans reveals intraspecific divergence and niche adaptation.</title>
        <authorList>
            <person name="Zhang X."/>
            <person name="Feng X."/>
            <person name="Tao J."/>
            <person name="Ma L."/>
            <person name="Xiao Y."/>
            <person name="Liang Y."/>
            <person name="Liu X."/>
            <person name="Yin H."/>
        </authorList>
    </citation>
    <scope>NUCLEOTIDE SEQUENCE [LARGE SCALE GENOMIC DNA]</scope>
    <source>
        <strain evidence="2 3">A02</strain>
    </source>
</reference>
<dbReference type="PANTHER" id="PTHR43685">
    <property type="entry name" value="GLYCOSYLTRANSFERASE"/>
    <property type="match status" value="1"/>
</dbReference>
<dbReference type="InterPro" id="IPR001173">
    <property type="entry name" value="Glyco_trans_2-like"/>
</dbReference>
<proteinExistence type="predicted"/>
<dbReference type="Pfam" id="PF00535">
    <property type="entry name" value="Glycos_transf_2"/>
    <property type="match status" value="1"/>
</dbReference>
<name>A0A1C2HZH0_ACITH</name>
<accession>A0A1C2HZH0</accession>
<dbReference type="SUPFAM" id="SSF53448">
    <property type="entry name" value="Nucleotide-diphospho-sugar transferases"/>
    <property type="match status" value="1"/>
</dbReference>
<dbReference type="InterPro" id="IPR029044">
    <property type="entry name" value="Nucleotide-diphossugar_trans"/>
</dbReference>
<dbReference type="PANTHER" id="PTHR43685:SF2">
    <property type="entry name" value="GLYCOSYLTRANSFERASE 2-LIKE DOMAIN-CONTAINING PROTEIN"/>
    <property type="match status" value="1"/>
</dbReference>
<organism evidence="2 3">
    <name type="scientific">Acidithiobacillus thiooxidans</name>
    <name type="common">Thiobacillus thiooxidans</name>
    <dbReference type="NCBI Taxonomy" id="930"/>
    <lineage>
        <taxon>Bacteria</taxon>
        <taxon>Pseudomonadati</taxon>
        <taxon>Pseudomonadota</taxon>
        <taxon>Acidithiobacillia</taxon>
        <taxon>Acidithiobacillales</taxon>
        <taxon>Acidithiobacillaceae</taxon>
        <taxon>Acidithiobacillus</taxon>
    </lineage>
</organism>
<protein>
    <recommendedName>
        <fullName evidence="1">Glycosyltransferase 2-like domain-containing protein</fullName>
    </recommendedName>
</protein>
<dbReference type="CDD" id="cd00761">
    <property type="entry name" value="Glyco_tranf_GTA_type"/>
    <property type="match status" value="1"/>
</dbReference>
<dbReference type="EMBL" id="LWSA01000050">
    <property type="protein sequence ID" value="OCX75111.1"/>
    <property type="molecule type" value="Genomic_DNA"/>
</dbReference>
<evidence type="ECO:0000313" key="3">
    <source>
        <dbReference type="Proteomes" id="UP000094893"/>
    </source>
</evidence>
<evidence type="ECO:0000313" key="2">
    <source>
        <dbReference type="EMBL" id="OCX75111.1"/>
    </source>
</evidence>
<gene>
    <name evidence="2" type="ORF">A6P07_04665</name>
</gene>
<dbReference type="RefSeq" id="WP_024892520.1">
    <property type="nucleotide sequence ID" value="NZ_JMEB01000163.1"/>
</dbReference>
<dbReference type="Proteomes" id="UP000094893">
    <property type="component" value="Unassembled WGS sequence"/>
</dbReference>